<evidence type="ECO:0000259" key="14">
    <source>
        <dbReference type="Pfam" id="PF03330"/>
    </source>
</evidence>
<evidence type="ECO:0000259" key="13">
    <source>
        <dbReference type="Pfam" id="PF02777"/>
    </source>
</evidence>
<feature type="domain" description="Manganese/iron superoxide dismutase N-terminal" evidence="11">
    <location>
        <begin position="584"/>
        <end position="669"/>
    </location>
</feature>
<keyword evidence="7" id="KW-0464">Manganese</keyword>
<dbReference type="AlphaFoldDB" id="A0A1A9VKA4"/>
<dbReference type="VEuPathDB" id="VectorBase:GAUT039702"/>
<dbReference type="Pfam" id="PF03330">
    <property type="entry name" value="DPBB_1"/>
    <property type="match status" value="1"/>
</dbReference>
<dbReference type="EnsemblMetazoa" id="GAUT039702-RA">
    <property type="protein sequence ID" value="GAUT039702-PA"/>
    <property type="gene ID" value="GAUT039702"/>
</dbReference>
<dbReference type="GO" id="GO:0004784">
    <property type="term" value="F:superoxide dismutase activity"/>
    <property type="evidence" value="ECO:0007669"/>
    <property type="project" value="UniProtKB-EC"/>
</dbReference>
<dbReference type="GO" id="GO:0071555">
    <property type="term" value="P:cell wall organization"/>
    <property type="evidence" value="ECO:0007669"/>
    <property type="project" value="UniProtKB-KW"/>
</dbReference>
<feature type="domain" description="Manganese/iron superoxide dismutase C-terminal" evidence="13">
    <location>
        <begin position="680"/>
        <end position="778"/>
    </location>
</feature>
<keyword evidence="5" id="KW-0560">Oxidoreductase</keyword>
<dbReference type="Gene3D" id="3.40.50.300">
    <property type="entry name" value="P-loop containing nucleotide triphosphate hydrolases"/>
    <property type="match status" value="1"/>
</dbReference>
<dbReference type="InterPro" id="IPR019832">
    <property type="entry name" value="Mn/Fe_SOD_C"/>
</dbReference>
<evidence type="ECO:0000256" key="10">
    <source>
        <dbReference type="ARBA" id="ARBA00049204"/>
    </source>
</evidence>
<protein>
    <recommendedName>
        <fullName evidence="3">superoxide dismutase</fullName>
        <ecNumber evidence="3">1.15.1.1</ecNumber>
    </recommendedName>
</protein>
<evidence type="ECO:0000256" key="8">
    <source>
        <dbReference type="ARBA" id="ARBA00023239"/>
    </source>
</evidence>
<dbReference type="InterPro" id="IPR019831">
    <property type="entry name" value="Mn/Fe_SOD_N"/>
</dbReference>
<name>A0A1A9VKA4_GLOAU</name>
<dbReference type="SUPFAM" id="SSF50685">
    <property type="entry name" value="Barwin-like endoglucanases"/>
    <property type="match status" value="1"/>
</dbReference>
<keyword evidence="9" id="KW-0961">Cell wall biogenesis/degradation</keyword>
<dbReference type="InterPro" id="IPR036314">
    <property type="entry name" value="SOD_C_sf"/>
</dbReference>
<dbReference type="Gene3D" id="1.10.287.990">
    <property type="entry name" value="Fe,Mn superoxide dismutase (SOD) domain"/>
    <property type="match status" value="1"/>
</dbReference>
<dbReference type="HAMAP" id="MF_02071">
    <property type="entry name" value="RlpA"/>
    <property type="match status" value="1"/>
</dbReference>
<dbReference type="InterPro" id="IPR009009">
    <property type="entry name" value="RlpA-like_DPBB"/>
</dbReference>
<keyword evidence="8" id="KW-0456">Lyase</keyword>
<dbReference type="EC" id="1.15.1.1" evidence="3"/>
<dbReference type="SUPFAM" id="SSF52540">
    <property type="entry name" value="P-loop containing nucleoside triphosphate hydrolases"/>
    <property type="match status" value="1"/>
</dbReference>
<proteinExistence type="inferred from homology"/>
<comment type="catalytic activity">
    <reaction evidence="10">
        <text>2 superoxide + 2 H(+) = H2O2 + O2</text>
        <dbReference type="Rhea" id="RHEA:20696"/>
        <dbReference type="ChEBI" id="CHEBI:15378"/>
        <dbReference type="ChEBI" id="CHEBI:15379"/>
        <dbReference type="ChEBI" id="CHEBI:16240"/>
        <dbReference type="ChEBI" id="CHEBI:18421"/>
        <dbReference type="EC" id="1.15.1.1"/>
    </reaction>
</comment>
<dbReference type="SUPFAM" id="SSF54719">
    <property type="entry name" value="Fe,Mn superoxide dismutase (SOD), C-terminal domain"/>
    <property type="match status" value="1"/>
</dbReference>
<dbReference type="InterPro" id="IPR019833">
    <property type="entry name" value="Mn/Fe_SOD_BS"/>
</dbReference>
<dbReference type="GO" id="GO:0005524">
    <property type="term" value="F:ATP binding"/>
    <property type="evidence" value="ECO:0007669"/>
    <property type="project" value="InterPro"/>
</dbReference>
<dbReference type="Gene3D" id="3.55.40.20">
    <property type="entry name" value="Iron/manganese superoxide dismutase, C-terminal domain"/>
    <property type="match status" value="1"/>
</dbReference>
<dbReference type="STRING" id="7395.A0A1A9VKA4"/>
<keyword evidence="4" id="KW-0479">Metal-binding</keyword>
<accession>A0A1A9VKA4</accession>
<dbReference type="InterPro" id="IPR034718">
    <property type="entry name" value="RlpA"/>
</dbReference>
<feature type="domain" description="RlpA-like protein double-psi beta-barrel" evidence="14">
    <location>
        <begin position="97"/>
        <end position="185"/>
    </location>
</feature>
<evidence type="ECO:0000256" key="9">
    <source>
        <dbReference type="ARBA" id="ARBA00023316"/>
    </source>
</evidence>
<comment type="similarity">
    <text evidence="2">Belongs to the iron/manganese superoxide dismutase family.</text>
</comment>
<dbReference type="PANTHER" id="PTHR42769:SF3">
    <property type="entry name" value="SUPEROXIDE DISMUTASE [FE] 2, CHLOROPLASTIC"/>
    <property type="match status" value="1"/>
</dbReference>
<dbReference type="PRINTS" id="PR01703">
    <property type="entry name" value="MNSODISMTASE"/>
</dbReference>
<evidence type="ECO:0000256" key="7">
    <source>
        <dbReference type="ARBA" id="ARBA00023211"/>
    </source>
</evidence>
<evidence type="ECO:0000313" key="16">
    <source>
        <dbReference type="Proteomes" id="UP000078200"/>
    </source>
</evidence>
<dbReference type="InterPro" id="IPR001189">
    <property type="entry name" value="Mn/Fe_SOD"/>
</dbReference>
<evidence type="ECO:0000256" key="5">
    <source>
        <dbReference type="ARBA" id="ARBA00023002"/>
    </source>
</evidence>
<dbReference type="PROSITE" id="PS00088">
    <property type="entry name" value="SOD_MN"/>
    <property type="match status" value="1"/>
</dbReference>
<sequence length="784" mass="90654">MEAIIAVVVVFPLEPETAITYLSSIISYNLKSSWYRTLLPNTMIKNLVFLCLIFVLMSSCSFSNRFNCTAGHYKIGSSYTINGITYYPKNCKHYEEIGIASWYGIEDHGTLTANGEVFNRHLISAAHKTLPLPCFALVTNLENGRKLVVRINDRGPFIEGRIIDLSEKAAQVLGFHKVGLAKVKVQYLRKMSEQLIQNTPHYRKQYEKEMQKRHPKQDSAEKRSVLREIVKGRRRIGKSRLIQEFGKHFEQYYSFIGLPPEKHTTTSHQLNEFSRQVARQFNTSFARYDDWSDLLWAVGERLLSGKILLLFDEISWMGSKDPTFLGKIKNFWDIQLKNNNKLIFVVCGSASSWIEKNILSSTGFVGRISLTLTLGELSLSDCNEFWPKNISAYEKFKVLAVTGGIPKYLEEVNFRHSAERNIKTLCFTKGGFLVEEFDQIFSDLFMRKTAFYKQIVKALSTGAKEQEEICTALDIARHGRISEYLYELELAGFIAKDHTWDIKTGTDSRLRKYRLQDNYLRFYLKYIEKNLGKINRDTYSMRSPGEWHTIIGLQFENLVLNNRKSIHNILRIDGIVKNKEIVMSFTLPELPYDKTALEPYISAKTLDFHYDKHHKGYLNKLNELVENTDYQHVKIEEIITKVHGNSDKVPIFNNAAQVWNHTFYWNSMKKNGGGKPKDDGFLAKKIQDDIGGFDKFCGEFANHGVSQFGSGWVWLVLEKGKLKITKTPNADLPLIYGQVPLLTMDVWEHAYYLDCQNRRIDYIKVFLDHLINWDFAEENLKKNT</sequence>
<evidence type="ECO:0000256" key="1">
    <source>
        <dbReference type="ARBA" id="ARBA00002170"/>
    </source>
</evidence>
<evidence type="ECO:0000256" key="6">
    <source>
        <dbReference type="ARBA" id="ARBA00023004"/>
    </source>
</evidence>
<dbReference type="InterPro" id="IPR027417">
    <property type="entry name" value="P-loop_NTPase"/>
</dbReference>
<comment type="function">
    <text evidence="1">Destroys superoxide anion radicals which are normally produced within the cells and which are toxic to biological systems.</text>
</comment>
<evidence type="ECO:0000256" key="3">
    <source>
        <dbReference type="ARBA" id="ARBA00012682"/>
    </source>
</evidence>
<dbReference type="Pfam" id="PF01637">
    <property type="entry name" value="ATPase_2"/>
    <property type="match status" value="1"/>
</dbReference>
<evidence type="ECO:0000313" key="15">
    <source>
        <dbReference type="EnsemblMetazoa" id="GAUT039702-PA"/>
    </source>
</evidence>
<dbReference type="InterPro" id="IPR011579">
    <property type="entry name" value="ATPase_dom"/>
</dbReference>
<dbReference type="GO" id="GO:0016829">
    <property type="term" value="F:lyase activity"/>
    <property type="evidence" value="ECO:0007669"/>
    <property type="project" value="UniProtKB-KW"/>
</dbReference>
<dbReference type="GO" id="GO:0046872">
    <property type="term" value="F:metal ion binding"/>
    <property type="evidence" value="ECO:0007669"/>
    <property type="project" value="UniProtKB-KW"/>
</dbReference>
<dbReference type="Pfam" id="PF02777">
    <property type="entry name" value="Sod_Fe_C"/>
    <property type="match status" value="1"/>
</dbReference>
<dbReference type="PANTHER" id="PTHR42769">
    <property type="entry name" value="SUPEROXIDE DISMUTASE"/>
    <property type="match status" value="1"/>
</dbReference>
<keyword evidence="16" id="KW-1185">Reference proteome</keyword>
<dbReference type="NCBIfam" id="TIGR00413">
    <property type="entry name" value="rlpA"/>
    <property type="match status" value="1"/>
</dbReference>
<dbReference type="CDD" id="cd22268">
    <property type="entry name" value="DPBB_RlpA-like"/>
    <property type="match status" value="1"/>
</dbReference>
<dbReference type="InterPro" id="IPR036908">
    <property type="entry name" value="RlpA-like_sf"/>
</dbReference>
<dbReference type="Gene3D" id="2.40.40.10">
    <property type="entry name" value="RlpA-like domain"/>
    <property type="match status" value="1"/>
</dbReference>
<evidence type="ECO:0000259" key="11">
    <source>
        <dbReference type="Pfam" id="PF00081"/>
    </source>
</evidence>
<reference evidence="15" key="1">
    <citation type="submission" date="2020-05" db="UniProtKB">
        <authorList>
            <consortium name="EnsemblMetazoa"/>
        </authorList>
    </citation>
    <scope>IDENTIFICATION</scope>
    <source>
        <strain evidence="15">TTRI</strain>
    </source>
</reference>
<keyword evidence="6" id="KW-0408">Iron</keyword>
<organism evidence="15 16">
    <name type="scientific">Glossina austeni</name>
    <name type="common">Savannah tsetse fly</name>
    <dbReference type="NCBI Taxonomy" id="7395"/>
    <lineage>
        <taxon>Eukaryota</taxon>
        <taxon>Metazoa</taxon>
        <taxon>Ecdysozoa</taxon>
        <taxon>Arthropoda</taxon>
        <taxon>Hexapoda</taxon>
        <taxon>Insecta</taxon>
        <taxon>Pterygota</taxon>
        <taxon>Neoptera</taxon>
        <taxon>Endopterygota</taxon>
        <taxon>Diptera</taxon>
        <taxon>Brachycera</taxon>
        <taxon>Muscomorpha</taxon>
        <taxon>Hippoboscoidea</taxon>
        <taxon>Glossinidae</taxon>
        <taxon>Glossina</taxon>
    </lineage>
</organism>
<feature type="domain" description="ATPase" evidence="12">
    <location>
        <begin position="229"/>
        <end position="412"/>
    </location>
</feature>
<evidence type="ECO:0000256" key="2">
    <source>
        <dbReference type="ARBA" id="ARBA00008714"/>
    </source>
</evidence>
<evidence type="ECO:0000259" key="12">
    <source>
        <dbReference type="Pfam" id="PF01637"/>
    </source>
</evidence>
<dbReference type="Pfam" id="PF00081">
    <property type="entry name" value="Sod_Fe_N"/>
    <property type="match status" value="1"/>
</dbReference>
<dbReference type="SUPFAM" id="SSF46609">
    <property type="entry name" value="Fe,Mn superoxide dismutase (SOD), N-terminal domain"/>
    <property type="match status" value="1"/>
</dbReference>
<dbReference type="FunFam" id="1.10.287.990:FF:000002">
    <property type="entry name" value="Superoxide dismutase"/>
    <property type="match status" value="1"/>
</dbReference>
<dbReference type="InterPro" id="IPR036324">
    <property type="entry name" value="Mn/Fe_SOD_N_sf"/>
</dbReference>
<dbReference type="Proteomes" id="UP000078200">
    <property type="component" value="Unassembled WGS sequence"/>
</dbReference>
<evidence type="ECO:0000256" key="4">
    <source>
        <dbReference type="ARBA" id="ARBA00022723"/>
    </source>
</evidence>
<dbReference type="InterPro" id="IPR012997">
    <property type="entry name" value="RplA"/>
</dbReference>